<dbReference type="InterPro" id="IPR011276">
    <property type="entry name" value="TonB_haem/Hb_rcpt"/>
</dbReference>
<name>A0ABV9GW27_9BURK</name>
<keyword evidence="6" id="KW-0732">Signal</keyword>
<dbReference type="Gene3D" id="2.40.170.20">
    <property type="entry name" value="TonB-dependent receptor, beta-barrel domain"/>
    <property type="match status" value="1"/>
</dbReference>
<organism evidence="15 16">
    <name type="scientific">Comamonas nitrativorans</name>
    <dbReference type="NCBI Taxonomy" id="108437"/>
    <lineage>
        <taxon>Bacteria</taxon>
        <taxon>Pseudomonadati</taxon>
        <taxon>Pseudomonadota</taxon>
        <taxon>Betaproteobacteria</taxon>
        <taxon>Burkholderiales</taxon>
        <taxon>Comamonadaceae</taxon>
        <taxon>Comamonas</taxon>
    </lineage>
</organism>
<keyword evidence="7 12" id="KW-0798">TonB box</keyword>
<keyword evidence="5 11" id="KW-0812">Transmembrane</keyword>
<evidence type="ECO:0000256" key="4">
    <source>
        <dbReference type="ARBA" id="ARBA00022452"/>
    </source>
</evidence>
<evidence type="ECO:0000256" key="8">
    <source>
        <dbReference type="ARBA" id="ARBA00023136"/>
    </source>
</evidence>
<dbReference type="Gene3D" id="2.170.130.10">
    <property type="entry name" value="TonB-dependent receptor, plug domain"/>
    <property type="match status" value="1"/>
</dbReference>
<dbReference type="CDD" id="cd01347">
    <property type="entry name" value="ligand_gated_channel"/>
    <property type="match status" value="1"/>
</dbReference>
<evidence type="ECO:0000256" key="5">
    <source>
        <dbReference type="ARBA" id="ARBA00022692"/>
    </source>
</evidence>
<evidence type="ECO:0000256" key="12">
    <source>
        <dbReference type="RuleBase" id="RU003357"/>
    </source>
</evidence>
<reference evidence="16" key="1">
    <citation type="journal article" date="2019" name="Int. J. Syst. Evol. Microbiol.">
        <title>The Global Catalogue of Microorganisms (GCM) 10K type strain sequencing project: providing services to taxonomists for standard genome sequencing and annotation.</title>
        <authorList>
            <consortium name="The Broad Institute Genomics Platform"/>
            <consortium name="The Broad Institute Genome Sequencing Center for Infectious Disease"/>
            <person name="Wu L."/>
            <person name="Ma J."/>
        </authorList>
    </citation>
    <scope>NUCLEOTIDE SEQUENCE [LARGE SCALE GENOMIC DNA]</scope>
    <source>
        <strain evidence="16">JCM 11650</strain>
    </source>
</reference>
<evidence type="ECO:0000256" key="6">
    <source>
        <dbReference type="ARBA" id="ARBA00022729"/>
    </source>
</evidence>
<comment type="subcellular location">
    <subcellularLocation>
        <location evidence="1 11">Cell outer membrane</location>
        <topology evidence="1 11">Multi-pass membrane protein</topology>
    </subcellularLocation>
</comment>
<evidence type="ECO:0000256" key="7">
    <source>
        <dbReference type="ARBA" id="ARBA00023077"/>
    </source>
</evidence>
<evidence type="ECO:0000259" key="13">
    <source>
        <dbReference type="Pfam" id="PF00593"/>
    </source>
</evidence>
<keyword evidence="10 11" id="KW-0998">Cell outer membrane</keyword>
<dbReference type="InterPro" id="IPR037066">
    <property type="entry name" value="Plug_dom_sf"/>
</dbReference>
<accession>A0ABV9GW27</accession>
<evidence type="ECO:0000313" key="15">
    <source>
        <dbReference type="EMBL" id="MFC4622222.1"/>
    </source>
</evidence>
<dbReference type="EMBL" id="JBHSEW010000006">
    <property type="protein sequence ID" value="MFC4622222.1"/>
    <property type="molecule type" value="Genomic_DNA"/>
</dbReference>
<evidence type="ECO:0000256" key="11">
    <source>
        <dbReference type="PROSITE-ProRule" id="PRU01360"/>
    </source>
</evidence>
<sequence>MAFSSSFAPSRAGAQSARWHTLSLGIALAYGLLPTAQAQLAPASAHATLPTVVVSGSRHEQANDDLPLSADIVSEEGLRDQQSRNLRQALQDLPNTEVRSSPARLAVGAGSAAFARDGNMGIQIRGLGGNRVLMTVDGIRMPRSYVSRSAMFDREYLTLETFKRIELVRGPASAQYGGDGMAGVVNFVTHDPGDFLKADDGSTKTVGGRIAAGWSEEDRSTTLTGTVAAQASDRVQWMLTASGRKGHAMQTMGDNGAANNHRTKADPLDTEDRAVLGKLVWKPDGVQRHTFTVEHSQKKLDADLLSSRIATPTKPNDVVDEYTDSRIERNRLAWDGRFGLQTAWADHVRAVVSVQHAKSHRVGDSFLNSGVHRIRDNRYQEKTWQLGLQADKVLRGKDWSSRFVYGLDYVRNDISNLYTGQAPLAPEVFPLKRFPDTHEISAGLFVQNETVLGDWTITPGLRIDHFRIDVQNQDLYFPPAPQPAKDMSGSAVLPKLGLLYRATPEWSVFGQYATGYRAPEAGQVNDRFRAQAPLPPPSSIVVDNYIIANPDLKPERSRGIELGLRGRMERLSLDLVGFYNRYSNLIEDARLVERTPTKQVFQTVNISRAKIYGFELKGIYDWGQIGGWADGRLRTSFSYGQSRGRDLESNAPLNSISPAQLSMGLRYDTPQWGVYANARHYAAKRDKDIDLVSIGNNKAGTTQFATPSATTLDLGLQWRARKDVRLNLSVHNVTDRKYWRWADVYGQAANSATIDAYSQPGRNVRLSLVADF</sequence>
<dbReference type="NCBIfam" id="TIGR01786">
    <property type="entry name" value="TonB-hemlactrns"/>
    <property type="match status" value="1"/>
</dbReference>
<evidence type="ECO:0000259" key="14">
    <source>
        <dbReference type="Pfam" id="PF07715"/>
    </source>
</evidence>
<dbReference type="PANTHER" id="PTHR30069">
    <property type="entry name" value="TONB-DEPENDENT OUTER MEMBRANE RECEPTOR"/>
    <property type="match status" value="1"/>
</dbReference>
<dbReference type="InterPro" id="IPR036942">
    <property type="entry name" value="Beta-barrel_TonB_sf"/>
</dbReference>
<proteinExistence type="inferred from homology"/>
<dbReference type="PANTHER" id="PTHR30069:SF29">
    <property type="entry name" value="HEMOGLOBIN AND HEMOGLOBIN-HAPTOGLOBIN-BINDING PROTEIN 1-RELATED"/>
    <property type="match status" value="1"/>
</dbReference>
<keyword evidence="4 11" id="KW-1134">Transmembrane beta strand</keyword>
<keyword evidence="9 15" id="KW-0675">Receptor</keyword>
<dbReference type="PROSITE" id="PS52016">
    <property type="entry name" value="TONB_DEPENDENT_REC_3"/>
    <property type="match status" value="1"/>
</dbReference>
<dbReference type="SUPFAM" id="SSF56935">
    <property type="entry name" value="Porins"/>
    <property type="match status" value="1"/>
</dbReference>
<dbReference type="InterPro" id="IPR039426">
    <property type="entry name" value="TonB-dep_rcpt-like"/>
</dbReference>
<dbReference type="Pfam" id="PF00593">
    <property type="entry name" value="TonB_dep_Rec_b-barrel"/>
    <property type="match status" value="1"/>
</dbReference>
<evidence type="ECO:0000256" key="1">
    <source>
        <dbReference type="ARBA" id="ARBA00004571"/>
    </source>
</evidence>
<dbReference type="InterPro" id="IPR000531">
    <property type="entry name" value="Beta-barrel_TonB"/>
</dbReference>
<evidence type="ECO:0000256" key="3">
    <source>
        <dbReference type="ARBA" id="ARBA00022448"/>
    </source>
</evidence>
<dbReference type="Proteomes" id="UP001595967">
    <property type="component" value="Unassembled WGS sequence"/>
</dbReference>
<keyword evidence="8 11" id="KW-0472">Membrane</keyword>
<evidence type="ECO:0000256" key="2">
    <source>
        <dbReference type="ARBA" id="ARBA00009810"/>
    </source>
</evidence>
<evidence type="ECO:0000313" key="16">
    <source>
        <dbReference type="Proteomes" id="UP001595967"/>
    </source>
</evidence>
<gene>
    <name evidence="15" type="ORF">ACFO3A_08340</name>
</gene>
<keyword evidence="3 11" id="KW-0813">Transport</keyword>
<evidence type="ECO:0000256" key="10">
    <source>
        <dbReference type="ARBA" id="ARBA00023237"/>
    </source>
</evidence>
<evidence type="ECO:0000256" key="9">
    <source>
        <dbReference type="ARBA" id="ARBA00023170"/>
    </source>
</evidence>
<protein>
    <submittedName>
        <fullName evidence="15">TonB-dependent hemoglobin/transferrin/lactoferrin family receptor</fullName>
    </submittedName>
</protein>
<comment type="similarity">
    <text evidence="2 11 12">Belongs to the TonB-dependent receptor family.</text>
</comment>
<comment type="caution">
    <text evidence="15">The sequence shown here is derived from an EMBL/GenBank/DDBJ whole genome shotgun (WGS) entry which is preliminary data.</text>
</comment>
<dbReference type="Pfam" id="PF07715">
    <property type="entry name" value="Plug"/>
    <property type="match status" value="1"/>
</dbReference>
<keyword evidence="16" id="KW-1185">Reference proteome</keyword>
<dbReference type="InterPro" id="IPR012910">
    <property type="entry name" value="Plug_dom"/>
</dbReference>
<dbReference type="InterPro" id="IPR010949">
    <property type="entry name" value="TonB_Hb/transfer/lactofer_rcpt"/>
</dbReference>
<dbReference type="RefSeq" id="WP_377725570.1">
    <property type="nucleotide sequence ID" value="NZ_JBHSEW010000006.1"/>
</dbReference>
<feature type="domain" description="TonB-dependent receptor plug" evidence="14">
    <location>
        <begin position="64"/>
        <end position="184"/>
    </location>
</feature>
<dbReference type="NCBIfam" id="TIGR01785">
    <property type="entry name" value="TonB-hemin"/>
    <property type="match status" value="1"/>
</dbReference>
<feature type="domain" description="TonB-dependent receptor-like beta-barrel" evidence="13">
    <location>
        <begin position="289"/>
        <end position="733"/>
    </location>
</feature>